<comment type="cofactor">
    <cofactor evidence="1">
        <name>Zn(2+)</name>
        <dbReference type="ChEBI" id="CHEBI:29105"/>
    </cofactor>
</comment>
<dbReference type="PANTHER" id="PTHR11935">
    <property type="entry name" value="BETA LACTAMASE DOMAIN"/>
    <property type="match status" value="1"/>
</dbReference>
<sequence length="664" mass="75024">MAPNLSYLPLDITFDVVDITPSQGILKICEALSEGSSWHFAADRNKLRALNEKYKDPRRNRLPKGDCTILFEIIDTWKKHPGPVYIHLELNGNPLPQIEGYKRKELFRDSFSRSIVEDGTMPPCALVLASNGTEDLELAIIVDVLRRADVKVLIASDHDKITLLNGMSLNPDIRLNCVANLTFDCVILPGGDRRFAEKKVVGDILRMHERAGKIVASICAGPLALAMHDIYPGATVTGYPFAKLILEQAGYKYTENRVEVYGNLVTSRGPATSFDFALKIVPLFGISGENTCCCCNNGVKLPSSLLHRLLDVVTSIFQLLFVFMKNESFTFRFLYMLYSKTSIGYHFTAKQIKNAQRMNAGAHSKIAFVRKSNCVIWILPVNFDNYTYLITDEASDECVLVDVGDGKYVEQFMKGRGWKPVAILSTHKHWDHCYGNKYLCSKYPDLEVYGSERDRPPYCKRFVKNQEEFNIGTLKFIAYHVPGHTVGHVIYRLVTSTGHPDCLFTGDMLFVGSIGKVFEDKPEVMFQSIDMIRTLLPEDTELYTGHEYALNNLRFNSIALSSLGNLTLETKLREVEELRIQKEPVVGTTIAEELTYNPYLRADDIEIQRVLGVDQTLPDMKRRVETMNALRRLQVEWIKEQHIAAVANMPPSSSREDGDSFLSD</sequence>
<name>A0AA39I024_9BILA</name>
<dbReference type="EMBL" id="JAUCMV010000002">
    <property type="protein sequence ID" value="KAK0415313.1"/>
    <property type="molecule type" value="Genomic_DNA"/>
</dbReference>
<evidence type="ECO:0000256" key="2">
    <source>
        <dbReference type="ARBA" id="ARBA00006759"/>
    </source>
</evidence>
<keyword evidence="5" id="KW-0862">Zinc</keyword>
<dbReference type="GO" id="GO:0046872">
    <property type="term" value="F:metal ion binding"/>
    <property type="evidence" value="ECO:0007669"/>
    <property type="project" value="UniProtKB-KW"/>
</dbReference>
<proteinExistence type="inferred from homology"/>
<dbReference type="InterPro" id="IPR035680">
    <property type="entry name" value="Clx_II_MBL"/>
</dbReference>
<evidence type="ECO:0000259" key="6">
    <source>
        <dbReference type="SMART" id="SM00849"/>
    </source>
</evidence>
<keyword evidence="3" id="KW-0479">Metal-binding</keyword>
<keyword evidence="8" id="KW-1185">Reference proteome</keyword>
<evidence type="ECO:0000313" key="8">
    <source>
        <dbReference type="Proteomes" id="UP001175271"/>
    </source>
</evidence>
<dbReference type="AlphaFoldDB" id="A0AA39I024"/>
<dbReference type="CDD" id="cd07723">
    <property type="entry name" value="hydroxyacylglutathione_hydrolase_MBL-fold"/>
    <property type="match status" value="1"/>
</dbReference>
<organism evidence="7 8">
    <name type="scientific">Steinernema hermaphroditum</name>
    <dbReference type="NCBI Taxonomy" id="289476"/>
    <lineage>
        <taxon>Eukaryota</taxon>
        <taxon>Metazoa</taxon>
        <taxon>Ecdysozoa</taxon>
        <taxon>Nematoda</taxon>
        <taxon>Chromadorea</taxon>
        <taxon>Rhabditida</taxon>
        <taxon>Tylenchina</taxon>
        <taxon>Panagrolaimomorpha</taxon>
        <taxon>Strongyloidoidea</taxon>
        <taxon>Steinernematidae</taxon>
        <taxon>Steinernema</taxon>
    </lineage>
</organism>
<evidence type="ECO:0000256" key="3">
    <source>
        <dbReference type="ARBA" id="ARBA00022723"/>
    </source>
</evidence>
<dbReference type="Pfam" id="PF16123">
    <property type="entry name" value="HAGH_C"/>
    <property type="match status" value="1"/>
</dbReference>
<dbReference type="Gene3D" id="3.40.50.880">
    <property type="match status" value="1"/>
</dbReference>
<keyword evidence="4" id="KW-0378">Hydrolase</keyword>
<accession>A0AA39I024</accession>
<evidence type="ECO:0000256" key="5">
    <source>
        <dbReference type="ARBA" id="ARBA00022833"/>
    </source>
</evidence>
<gene>
    <name evidence="7" type="ORF">QR680_011885</name>
</gene>
<dbReference type="CDD" id="cd03135">
    <property type="entry name" value="GATase1_DJ-1"/>
    <property type="match status" value="1"/>
</dbReference>
<evidence type="ECO:0000313" key="7">
    <source>
        <dbReference type="EMBL" id="KAK0415313.1"/>
    </source>
</evidence>
<reference evidence="7" key="1">
    <citation type="submission" date="2023-06" db="EMBL/GenBank/DDBJ databases">
        <title>Genomic analysis of the entomopathogenic nematode Steinernema hermaphroditum.</title>
        <authorList>
            <person name="Schwarz E.M."/>
            <person name="Heppert J.K."/>
            <person name="Baniya A."/>
            <person name="Schwartz H.T."/>
            <person name="Tan C.-H."/>
            <person name="Antoshechkin I."/>
            <person name="Sternberg P.W."/>
            <person name="Goodrich-Blair H."/>
            <person name="Dillman A.R."/>
        </authorList>
    </citation>
    <scope>NUCLEOTIDE SEQUENCE</scope>
    <source>
        <strain evidence="7">PS9179</strain>
        <tissue evidence="7">Whole animal</tissue>
    </source>
</reference>
<dbReference type="InterPro" id="IPR029062">
    <property type="entry name" value="Class_I_gatase-like"/>
</dbReference>
<dbReference type="PANTHER" id="PTHR11935:SF116">
    <property type="entry name" value="HYDROLASE PNKD-RELATED"/>
    <property type="match status" value="1"/>
</dbReference>
<dbReference type="InterPro" id="IPR036866">
    <property type="entry name" value="RibonucZ/Hydroxyglut_hydro"/>
</dbReference>
<dbReference type="SUPFAM" id="SSF52317">
    <property type="entry name" value="Class I glutamine amidotransferase-like"/>
    <property type="match status" value="1"/>
</dbReference>
<feature type="domain" description="Metallo-beta-lactamase" evidence="6">
    <location>
        <begin position="384"/>
        <end position="546"/>
    </location>
</feature>
<dbReference type="Pfam" id="PF01965">
    <property type="entry name" value="DJ-1_PfpI"/>
    <property type="match status" value="1"/>
</dbReference>
<dbReference type="InterPro" id="IPR002818">
    <property type="entry name" value="DJ-1/PfpI"/>
</dbReference>
<evidence type="ECO:0000256" key="1">
    <source>
        <dbReference type="ARBA" id="ARBA00001947"/>
    </source>
</evidence>
<comment type="caution">
    <text evidence="7">The sequence shown here is derived from an EMBL/GenBank/DDBJ whole genome shotgun (WGS) entry which is preliminary data.</text>
</comment>
<dbReference type="Pfam" id="PF00753">
    <property type="entry name" value="Lactamase_B"/>
    <property type="match status" value="1"/>
</dbReference>
<dbReference type="Proteomes" id="UP001175271">
    <property type="component" value="Unassembled WGS sequence"/>
</dbReference>
<dbReference type="SUPFAM" id="SSF56281">
    <property type="entry name" value="Metallo-hydrolase/oxidoreductase"/>
    <property type="match status" value="1"/>
</dbReference>
<dbReference type="GO" id="GO:0016787">
    <property type="term" value="F:hydrolase activity"/>
    <property type="evidence" value="ECO:0007669"/>
    <property type="project" value="UniProtKB-KW"/>
</dbReference>
<protein>
    <recommendedName>
        <fullName evidence="6">Metallo-beta-lactamase domain-containing protein</fullName>
    </recommendedName>
</protein>
<evidence type="ECO:0000256" key="4">
    <source>
        <dbReference type="ARBA" id="ARBA00022801"/>
    </source>
</evidence>
<dbReference type="InterPro" id="IPR001279">
    <property type="entry name" value="Metallo-B-lactamas"/>
</dbReference>
<dbReference type="Gene3D" id="3.60.15.10">
    <property type="entry name" value="Ribonuclease Z/Hydroxyacylglutathione hydrolase-like"/>
    <property type="match status" value="1"/>
</dbReference>
<dbReference type="InterPro" id="IPR032282">
    <property type="entry name" value="HAGH_C"/>
</dbReference>
<dbReference type="SMART" id="SM00849">
    <property type="entry name" value="Lactamase_B"/>
    <property type="match status" value="1"/>
</dbReference>
<comment type="similarity">
    <text evidence="2">Belongs to the metallo-beta-lactamase superfamily. Glyoxalase II family.</text>
</comment>